<dbReference type="InterPro" id="IPR019734">
    <property type="entry name" value="TPR_rpt"/>
</dbReference>
<protein>
    <submittedName>
        <fullName evidence="4">Tetratricopeptide repeat protein</fullName>
    </submittedName>
</protein>
<dbReference type="PANTHER" id="PTHR45641">
    <property type="entry name" value="TETRATRICOPEPTIDE REPEAT PROTEIN (AFU_ORTHOLOGUE AFUA_6G03870)"/>
    <property type="match status" value="1"/>
</dbReference>
<name>A0A3A1NPW1_9FLAO</name>
<keyword evidence="2 3" id="KW-0802">TPR repeat</keyword>
<keyword evidence="1" id="KW-0677">Repeat</keyword>
<dbReference type="EMBL" id="QXFI01000008">
    <property type="protein sequence ID" value="RIV47234.1"/>
    <property type="molecule type" value="Genomic_DNA"/>
</dbReference>
<dbReference type="AlphaFoldDB" id="A0A3A1NPW1"/>
<sequence length="614" mass="71093">MKCPGWNMWAYARKTRIPFAMFPLSFRKYKKSKKMSLSFEEQIQHANVLLQENEWEKSIDNYQEALKLATNDQQKIHLNSVLGRLYQKMKKPQDALTAFEEALALYDNGPEAENQVERASLLNNLAAIYTQLDMAKAIENYKAALDIFTVLMDNGQTTVAPHLANTQFALAEVYNKKSDFYFAKKYYKEAIKLYERLPEDMYHSLRASAHYQLGNIYTEEFYEFDAKMQYLKALSLFEGLISEGGESFQPYLAAVLNNLGVTFNAMGEPEKALEHYDRALQVYQELSGKAYDIFQPYVAATLSSMGIVHAEMKDFEKAIAYIRQAVALYNGLADSRPQEYTHYLATGLHNLGLFHFEIKQFQPAMDYFGQALEIRRRLASEQPINFDPDFCATALNLVELYQAELETKVDFDYKTKALELLNDVEMRLRSYNDDRPVIKNMKNDCNHYTEYFNTVDEEALTMHLVFGKIKELNEEIDSTIVPGEKLVFQQQIMELLTEKFKLYPGNIRLRNELALAHANLGWLLLRSKRFDESALTIKNVPNLQNPPKSLQCNLAHSYLLQNQLDLALPLYEGLKDQTNDEGKTYQEIILKDFDILERDGIHHEDFEKVRQLLS</sequence>
<feature type="repeat" description="TPR" evidence="3">
    <location>
        <begin position="299"/>
        <end position="332"/>
    </location>
</feature>
<evidence type="ECO:0000256" key="3">
    <source>
        <dbReference type="PROSITE-ProRule" id="PRU00339"/>
    </source>
</evidence>
<feature type="repeat" description="TPR" evidence="3">
    <location>
        <begin position="253"/>
        <end position="286"/>
    </location>
</feature>
<evidence type="ECO:0000256" key="1">
    <source>
        <dbReference type="ARBA" id="ARBA00022737"/>
    </source>
</evidence>
<evidence type="ECO:0000313" key="6">
    <source>
        <dbReference type="Proteomes" id="UP000266691"/>
    </source>
</evidence>
<dbReference type="Proteomes" id="UP000321621">
    <property type="component" value="Unassembled WGS sequence"/>
</dbReference>
<evidence type="ECO:0000313" key="7">
    <source>
        <dbReference type="Proteomes" id="UP000321621"/>
    </source>
</evidence>
<evidence type="ECO:0000256" key="2">
    <source>
        <dbReference type="ARBA" id="ARBA00022803"/>
    </source>
</evidence>
<dbReference type="SUPFAM" id="SSF48452">
    <property type="entry name" value="TPR-like"/>
    <property type="match status" value="3"/>
</dbReference>
<dbReference type="SMART" id="SM00028">
    <property type="entry name" value="TPR"/>
    <property type="match status" value="8"/>
</dbReference>
<feature type="repeat" description="TPR" evidence="3">
    <location>
        <begin position="164"/>
        <end position="197"/>
    </location>
</feature>
<comment type="caution">
    <text evidence="4">The sequence shown here is derived from an EMBL/GenBank/DDBJ whole genome shotgun (WGS) entry which is preliminary data.</text>
</comment>
<dbReference type="OrthoDB" id="1451408at2"/>
<reference evidence="4 6" key="1">
    <citation type="submission" date="2018-08" db="EMBL/GenBank/DDBJ databases">
        <title>Proposal of Muricauda 72 sp.nov. and Muricauda NH166 sp.nov., isolated from seawater.</title>
        <authorList>
            <person name="Cheng H."/>
            <person name="Wu Y.-H."/>
            <person name="Guo L.-L."/>
            <person name="Xu X.-W."/>
        </authorList>
    </citation>
    <scope>NUCLEOTIDE SEQUENCE [LARGE SCALE GENOMIC DNA]</scope>
    <source>
        <strain evidence="4 6">72</strain>
    </source>
</reference>
<organism evidence="4 6">
    <name type="scientific">Flagellimonas pelagia</name>
    <dbReference type="NCBI Taxonomy" id="2306998"/>
    <lineage>
        <taxon>Bacteria</taxon>
        <taxon>Pseudomonadati</taxon>
        <taxon>Bacteroidota</taxon>
        <taxon>Flavobacteriia</taxon>
        <taxon>Flavobacteriales</taxon>
        <taxon>Flavobacteriaceae</taxon>
        <taxon>Flagellimonas</taxon>
    </lineage>
</organism>
<dbReference type="Pfam" id="PF13181">
    <property type="entry name" value="TPR_8"/>
    <property type="match status" value="1"/>
</dbReference>
<gene>
    <name evidence="4" type="ORF">D2V05_01680</name>
    <name evidence="5" type="ORF">FQ017_01665</name>
</gene>
<dbReference type="PROSITE" id="PS50005">
    <property type="entry name" value="TPR"/>
    <property type="match status" value="5"/>
</dbReference>
<accession>A0A3A1NPW1</accession>
<dbReference type="Pfam" id="PF13424">
    <property type="entry name" value="TPR_12"/>
    <property type="match status" value="2"/>
</dbReference>
<feature type="repeat" description="TPR" evidence="3">
    <location>
        <begin position="76"/>
        <end position="109"/>
    </location>
</feature>
<dbReference type="PROSITE" id="PS50293">
    <property type="entry name" value="TPR_REGION"/>
    <property type="match status" value="1"/>
</dbReference>
<feature type="repeat" description="TPR" evidence="3">
    <location>
        <begin position="345"/>
        <end position="378"/>
    </location>
</feature>
<keyword evidence="7" id="KW-1185">Reference proteome</keyword>
<dbReference type="Gene3D" id="1.25.40.10">
    <property type="entry name" value="Tetratricopeptide repeat domain"/>
    <property type="match status" value="3"/>
</dbReference>
<dbReference type="Pfam" id="PF13374">
    <property type="entry name" value="TPR_10"/>
    <property type="match status" value="1"/>
</dbReference>
<dbReference type="InterPro" id="IPR011990">
    <property type="entry name" value="TPR-like_helical_dom_sf"/>
</dbReference>
<dbReference type="Proteomes" id="UP000266691">
    <property type="component" value="Unassembled WGS sequence"/>
</dbReference>
<reference evidence="5 7" key="2">
    <citation type="submission" date="2019-07" db="EMBL/GenBank/DDBJ databases">
        <title>Draft genome of two Muricauda strains isolated from deep sea.</title>
        <authorList>
            <person name="Sun C."/>
        </authorList>
    </citation>
    <scope>NUCLEOTIDE SEQUENCE [LARGE SCALE GENOMIC DNA]</scope>
    <source>
        <strain evidence="5 7">72</strain>
    </source>
</reference>
<proteinExistence type="predicted"/>
<evidence type="ECO:0000313" key="5">
    <source>
        <dbReference type="EMBL" id="TXK00935.1"/>
    </source>
</evidence>
<evidence type="ECO:0000313" key="4">
    <source>
        <dbReference type="EMBL" id="RIV47234.1"/>
    </source>
</evidence>
<dbReference type="PANTHER" id="PTHR45641:SF19">
    <property type="entry name" value="NEPHROCYSTIN-3"/>
    <property type="match status" value="1"/>
</dbReference>
<dbReference type="EMBL" id="VNWK01000008">
    <property type="protein sequence ID" value="TXK00935.1"/>
    <property type="molecule type" value="Genomic_DNA"/>
</dbReference>